<evidence type="ECO:0000256" key="1">
    <source>
        <dbReference type="SAM" id="MobiDB-lite"/>
    </source>
</evidence>
<name>A0AAV8YNK6_9CUCU</name>
<feature type="region of interest" description="Disordered" evidence="1">
    <location>
        <begin position="122"/>
        <end position="150"/>
    </location>
</feature>
<dbReference type="Proteomes" id="UP001162162">
    <property type="component" value="Unassembled WGS sequence"/>
</dbReference>
<proteinExistence type="predicted"/>
<comment type="caution">
    <text evidence="2">The sequence shown here is derived from an EMBL/GenBank/DDBJ whole genome shotgun (WGS) entry which is preliminary data.</text>
</comment>
<sequence length="189" mass="21388">ILRSPSHESVTTDLSLFSVSSAASDVHAGRRLLNFGKCDNNNQLARGYSPNPENRNQNRGVEQELVNKPSVGRCGVVSLQFTQHFGPVLYHNLQIIMNKYEDQRLSRKQLEDIIDNLTDYESGAETEQEAAEPDNASEISEHESLASEIDSSDFEFKEQIDKRKSFVGLHKKTLKDVNMFQKMSNGTRR</sequence>
<accession>A0AAV8YNK6</accession>
<dbReference type="AlphaFoldDB" id="A0AAV8YNK6"/>
<feature type="compositionally biased region" description="Acidic residues" evidence="1">
    <location>
        <begin position="122"/>
        <end position="132"/>
    </location>
</feature>
<evidence type="ECO:0000313" key="3">
    <source>
        <dbReference type="Proteomes" id="UP001162162"/>
    </source>
</evidence>
<feature type="non-terminal residue" evidence="2">
    <location>
        <position position="1"/>
    </location>
</feature>
<gene>
    <name evidence="2" type="ORF">NQ318_006506</name>
</gene>
<reference evidence="2" key="1">
    <citation type="journal article" date="2023" name="Insect Mol. Biol.">
        <title>Genome sequencing provides insights into the evolution of gene families encoding plant cell wall-degrading enzymes in longhorned beetles.</title>
        <authorList>
            <person name="Shin N.R."/>
            <person name="Okamura Y."/>
            <person name="Kirsch R."/>
            <person name="Pauchet Y."/>
        </authorList>
    </citation>
    <scope>NUCLEOTIDE SEQUENCE</scope>
    <source>
        <strain evidence="2">AMC_N1</strain>
    </source>
</reference>
<keyword evidence="3" id="KW-1185">Reference proteome</keyword>
<organism evidence="2 3">
    <name type="scientific">Aromia moschata</name>
    <dbReference type="NCBI Taxonomy" id="1265417"/>
    <lineage>
        <taxon>Eukaryota</taxon>
        <taxon>Metazoa</taxon>
        <taxon>Ecdysozoa</taxon>
        <taxon>Arthropoda</taxon>
        <taxon>Hexapoda</taxon>
        <taxon>Insecta</taxon>
        <taxon>Pterygota</taxon>
        <taxon>Neoptera</taxon>
        <taxon>Endopterygota</taxon>
        <taxon>Coleoptera</taxon>
        <taxon>Polyphaga</taxon>
        <taxon>Cucujiformia</taxon>
        <taxon>Chrysomeloidea</taxon>
        <taxon>Cerambycidae</taxon>
        <taxon>Cerambycinae</taxon>
        <taxon>Callichromatini</taxon>
        <taxon>Aromia</taxon>
    </lineage>
</organism>
<protein>
    <submittedName>
        <fullName evidence="2">Uncharacterized protein</fullName>
    </submittedName>
</protein>
<dbReference type="EMBL" id="JAPWTK010000063">
    <property type="protein sequence ID" value="KAJ8952890.1"/>
    <property type="molecule type" value="Genomic_DNA"/>
</dbReference>
<evidence type="ECO:0000313" key="2">
    <source>
        <dbReference type="EMBL" id="KAJ8952890.1"/>
    </source>
</evidence>